<name>A0ABQ0JVZ2_9BACT</name>
<reference evidence="2" key="1">
    <citation type="journal article" date="2015" name="Genome Announc.">
        <title>Draft Genome Sequence of an Anaerobic Ammonium-Oxidizing Bacterium, "Candidatus Brocadia sinica".</title>
        <authorList>
            <person name="Oshiki M."/>
            <person name="Shinyako-Hata K."/>
            <person name="Satoh H."/>
            <person name="Okabe S."/>
        </authorList>
    </citation>
    <scope>NUCLEOTIDE SEQUENCE [LARGE SCALE GENOMIC DNA]</scope>
    <source>
        <strain evidence="2">JPN1</strain>
    </source>
</reference>
<dbReference type="EMBL" id="BAFN01000001">
    <property type="protein sequence ID" value="GAN32888.1"/>
    <property type="molecule type" value="Genomic_DNA"/>
</dbReference>
<proteinExistence type="predicted"/>
<evidence type="ECO:0000313" key="2">
    <source>
        <dbReference type="Proteomes" id="UP000032309"/>
    </source>
</evidence>
<keyword evidence="2" id="KW-1185">Reference proteome</keyword>
<dbReference type="RefSeq" id="WP_082059081.1">
    <property type="nucleotide sequence ID" value="NZ_BAFN01000001.1"/>
</dbReference>
<evidence type="ECO:0000313" key="1">
    <source>
        <dbReference type="EMBL" id="GAN32888.1"/>
    </source>
</evidence>
<organism evidence="1 2">
    <name type="scientific">Candidatus Brocadia sinica JPN1</name>
    <dbReference type="NCBI Taxonomy" id="1197129"/>
    <lineage>
        <taxon>Bacteria</taxon>
        <taxon>Pseudomonadati</taxon>
        <taxon>Planctomycetota</taxon>
        <taxon>Candidatus Brocadiia</taxon>
        <taxon>Candidatus Brocadiales</taxon>
        <taxon>Candidatus Brocadiaceae</taxon>
        <taxon>Candidatus Brocadia</taxon>
    </lineage>
</organism>
<sequence length="338" mass="39654">MRLFERPVQYEIIPLRDSDIKRSVVFAGRYSKNITSSNNLGPTCLYLETEEEINENNYYKNVQRLLNLIWLATGLPVEYLTEDIEQYNNFEDLYDDYKCNIFYDPTIIHGLVSDRSPISRVASYRMLMQKLKNEDFKKFDNSLNTYTWAQEIERLPNFHLKYTLYMMLYLSSIDQLANASQIICNGNIACEECGTKISKKHETSRISEIEKLVKDLLTGNNVNNHVEFIKRLYGKLRSAFLHHGILRGFEKEGGFLFGASSEKQTELLEDMINIKMLNRKLLELFLNKRQIIYTSMEDGFIEAVRIDPRADDWTVETIKKYCENKNITNVKRSDLYGK</sequence>
<comment type="caution">
    <text evidence="1">The sequence shown here is derived from an EMBL/GenBank/DDBJ whole genome shotgun (WGS) entry which is preliminary data.</text>
</comment>
<protein>
    <recommendedName>
        <fullName evidence="3">Apea-like HEPN domain-containing protein</fullName>
    </recommendedName>
</protein>
<evidence type="ECO:0008006" key="3">
    <source>
        <dbReference type="Google" id="ProtNLM"/>
    </source>
</evidence>
<gene>
    <name evidence="1" type="ORF">BROSI_A1403</name>
</gene>
<dbReference type="Proteomes" id="UP000032309">
    <property type="component" value="Unassembled WGS sequence"/>
</dbReference>
<accession>A0ABQ0JVZ2</accession>